<reference evidence="4" key="1">
    <citation type="submission" date="2020-10" db="EMBL/GenBank/DDBJ databases">
        <authorList>
            <person name="Kikuchi T."/>
        </authorList>
    </citation>
    <scope>NUCLEOTIDE SEQUENCE</scope>
    <source>
        <strain evidence="4">NKZ352</strain>
    </source>
</reference>
<evidence type="ECO:0000313" key="5">
    <source>
        <dbReference type="Proteomes" id="UP000835052"/>
    </source>
</evidence>
<dbReference type="InterPro" id="IPR013320">
    <property type="entry name" value="ConA-like_dom_sf"/>
</dbReference>
<keyword evidence="5" id="KW-1185">Reference proteome</keyword>
<protein>
    <recommendedName>
        <fullName evidence="2">Galectin</fullName>
    </recommendedName>
</protein>
<dbReference type="Gene3D" id="2.60.120.200">
    <property type="match status" value="1"/>
</dbReference>
<dbReference type="PROSITE" id="PS51304">
    <property type="entry name" value="GALECTIN"/>
    <property type="match status" value="1"/>
</dbReference>
<sequence>MLVVRDHDFKIPSRCTQGRICHWSQSTDYQDRTSADRLGAPTPLKRYKGSHSGRSSHPNMMKLLTVLFLGLSPAAYGYQCELLPALKAGTYPDLLERYIVMPKTLQVGDTIIINGKVGNGTVPFKRFTVDFFVGTKPVYYKTVSTLHLTGQYDLNTTFIGDYQPNNKHEFRRDKALPLVFTDDPSSVRIVVEADGYSIYKDNVFLHKLKYLKENYSTVQTIYLQNLEFHTECVIDCKEEKVCPSANTGKRTIIIGNRVVRYVDGLCSP</sequence>
<dbReference type="SUPFAM" id="SSF49899">
    <property type="entry name" value="Concanavalin A-like lectins/glucanases"/>
    <property type="match status" value="1"/>
</dbReference>
<evidence type="ECO:0000259" key="3">
    <source>
        <dbReference type="PROSITE" id="PS51304"/>
    </source>
</evidence>
<dbReference type="GO" id="GO:0030246">
    <property type="term" value="F:carbohydrate binding"/>
    <property type="evidence" value="ECO:0007669"/>
    <property type="project" value="UniProtKB-UniRule"/>
</dbReference>
<feature type="domain" description="Galectin" evidence="3">
    <location>
        <begin position="97"/>
        <end position="231"/>
    </location>
</feature>
<evidence type="ECO:0000256" key="1">
    <source>
        <dbReference type="ARBA" id="ARBA00022734"/>
    </source>
</evidence>
<gene>
    <name evidence="4" type="ORF">CAUJ_LOCUS10847</name>
</gene>
<organism evidence="4 5">
    <name type="scientific">Caenorhabditis auriculariae</name>
    <dbReference type="NCBI Taxonomy" id="2777116"/>
    <lineage>
        <taxon>Eukaryota</taxon>
        <taxon>Metazoa</taxon>
        <taxon>Ecdysozoa</taxon>
        <taxon>Nematoda</taxon>
        <taxon>Chromadorea</taxon>
        <taxon>Rhabditida</taxon>
        <taxon>Rhabditina</taxon>
        <taxon>Rhabditomorpha</taxon>
        <taxon>Rhabditoidea</taxon>
        <taxon>Rhabditidae</taxon>
        <taxon>Peloderinae</taxon>
        <taxon>Caenorhabditis</taxon>
    </lineage>
</organism>
<dbReference type="AlphaFoldDB" id="A0A8S1HKE5"/>
<dbReference type="InterPro" id="IPR001079">
    <property type="entry name" value="Galectin_CRD"/>
</dbReference>
<name>A0A8S1HKE5_9PELO</name>
<evidence type="ECO:0000256" key="2">
    <source>
        <dbReference type="RuleBase" id="RU102079"/>
    </source>
</evidence>
<dbReference type="Pfam" id="PF00337">
    <property type="entry name" value="Gal-bind_lectin"/>
    <property type="match status" value="1"/>
</dbReference>
<dbReference type="OrthoDB" id="5841613at2759"/>
<comment type="caution">
    <text evidence="4">The sequence shown here is derived from an EMBL/GenBank/DDBJ whole genome shotgun (WGS) entry which is preliminary data.</text>
</comment>
<accession>A0A8S1HKE5</accession>
<dbReference type="EMBL" id="CAJGYM010000049">
    <property type="protein sequence ID" value="CAD6194928.1"/>
    <property type="molecule type" value="Genomic_DNA"/>
</dbReference>
<evidence type="ECO:0000313" key="4">
    <source>
        <dbReference type="EMBL" id="CAD6194928.1"/>
    </source>
</evidence>
<dbReference type="Proteomes" id="UP000835052">
    <property type="component" value="Unassembled WGS sequence"/>
</dbReference>
<proteinExistence type="predicted"/>
<keyword evidence="1 2" id="KW-0430">Lectin</keyword>